<dbReference type="EMBL" id="CP014206">
    <property type="protein sequence ID" value="AMK12810.1"/>
    <property type="molecule type" value="Genomic_DNA"/>
</dbReference>
<evidence type="ECO:0008006" key="7">
    <source>
        <dbReference type="Google" id="ProtNLM"/>
    </source>
</evidence>
<protein>
    <recommendedName>
        <fullName evidence="7">DUF1318 domain-containing protein</fullName>
    </recommendedName>
</protein>
<name>A0A126QRX0_9BACT</name>
<dbReference type="InterPro" id="IPR008309">
    <property type="entry name" value="YdbL"/>
</dbReference>
<dbReference type="Pfam" id="PF07027">
    <property type="entry name" value="DUF1318"/>
    <property type="match status" value="1"/>
</dbReference>
<feature type="region of interest" description="Disordered" evidence="1">
    <location>
        <begin position="95"/>
        <end position="120"/>
    </location>
</feature>
<evidence type="ECO:0000313" key="3">
    <source>
        <dbReference type="EMBL" id="AMK12810.1"/>
    </source>
</evidence>
<keyword evidence="5" id="KW-1185">Reference proteome</keyword>
<dbReference type="KEGG" id="dej:AWY79_17725"/>
<evidence type="ECO:0000256" key="2">
    <source>
        <dbReference type="SAM" id="SignalP"/>
    </source>
</evidence>
<evidence type="ECO:0000313" key="5">
    <source>
        <dbReference type="Proteomes" id="UP000055611"/>
    </source>
</evidence>
<dbReference type="AlphaFoldDB" id="A0A126QRX0"/>
<reference evidence="3 5" key="1">
    <citation type="journal article" date="2016" name="Front. Microbiol.">
        <title>Genome Sequence of the Piezophilic, Mesophilic Sulfate-Reducing Bacterium Desulfovibrio indicus J2T.</title>
        <authorList>
            <person name="Cao J."/>
            <person name="Maignien L."/>
            <person name="Shao Z."/>
            <person name="Alain K."/>
            <person name="Jebbar M."/>
        </authorList>
    </citation>
    <scope>NUCLEOTIDE SEQUENCE [LARGE SCALE GENOMIC DNA]</scope>
    <source>
        <strain evidence="3 5">J2</strain>
    </source>
</reference>
<evidence type="ECO:0000256" key="1">
    <source>
        <dbReference type="SAM" id="MobiDB-lite"/>
    </source>
</evidence>
<evidence type="ECO:0000313" key="4">
    <source>
        <dbReference type="EMBL" id="TDT86697.1"/>
    </source>
</evidence>
<dbReference type="RefSeq" id="WP_066806766.1">
    <property type="nucleotide sequence ID" value="NZ_CP014206.1"/>
</dbReference>
<sequence length="120" mass="12928">MRNKTTLILIVTLAVTLFATSALAQSLKDRMIARKPAVAALLADGAVGENNQGYLEFRGAKKQADVVAAENQDRATVYQAIARKTGTTPDLVGQRRAAQIAETAPSGTWLQKPDGGWYRK</sequence>
<dbReference type="Proteomes" id="UP000295506">
    <property type="component" value="Unassembled WGS sequence"/>
</dbReference>
<keyword evidence="2" id="KW-0732">Signal</keyword>
<proteinExistence type="predicted"/>
<dbReference type="OrthoDB" id="198301at2"/>
<gene>
    <name evidence="3" type="ORF">AWY79_17725</name>
    <name evidence="4" type="ORF">EDC59_11113</name>
</gene>
<reference evidence="4 6" key="2">
    <citation type="submission" date="2019-03" db="EMBL/GenBank/DDBJ databases">
        <title>Genomic Encyclopedia of Type Strains, Phase IV (KMG-IV): sequencing the most valuable type-strain genomes for metagenomic binning, comparative biology and taxonomic classification.</title>
        <authorList>
            <person name="Goeker M."/>
        </authorList>
    </citation>
    <scope>NUCLEOTIDE SEQUENCE [LARGE SCALE GENOMIC DNA]</scope>
    <source>
        <strain evidence="4 6">DSM 101483</strain>
    </source>
</reference>
<dbReference type="EMBL" id="SOBK01000011">
    <property type="protein sequence ID" value="TDT86697.1"/>
    <property type="molecule type" value="Genomic_DNA"/>
</dbReference>
<evidence type="ECO:0000313" key="6">
    <source>
        <dbReference type="Proteomes" id="UP000295506"/>
    </source>
</evidence>
<dbReference type="Proteomes" id="UP000055611">
    <property type="component" value="Chromosome"/>
</dbReference>
<feature type="signal peptide" evidence="2">
    <location>
        <begin position="1"/>
        <end position="24"/>
    </location>
</feature>
<accession>A0A126QRX0</accession>
<organism evidence="4 6">
    <name type="scientific">Pseudodesulfovibrio indicus</name>
    <dbReference type="NCBI Taxonomy" id="1716143"/>
    <lineage>
        <taxon>Bacteria</taxon>
        <taxon>Pseudomonadati</taxon>
        <taxon>Thermodesulfobacteriota</taxon>
        <taxon>Desulfovibrionia</taxon>
        <taxon>Desulfovibrionales</taxon>
        <taxon>Desulfovibrionaceae</taxon>
    </lineage>
</organism>
<feature type="chain" id="PRO_5044548246" description="DUF1318 domain-containing protein" evidence="2">
    <location>
        <begin position="25"/>
        <end position="120"/>
    </location>
</feature>